<evidence type="ECO:0000313" key="3">
    <source>
        <dbReference type="Proteomes" id="UP000018747"/>
    </source>
</evidence>
<sequence>MSKELEKLIQSDEGNSTSTKKKELKFAERDLHKYLSYYLYNYHFIYSKTIFHENSNKKIFSHNFVR</sequence>
<evidence type="ECO:0000256" key="1">
    <source>
        <dbReference type="SAM" id="MobiDB-lite"/>
    </source>
</evidence>
<organism evidence="2 3">
    <name type="scientific">Leptospira alexanderi serovar Manhao 3 str. L 60</name>
    <dbReference type="NCBI Taxonomy" id="1049759"/>
    <lineage>
        <taxon>Bacteria</taxon>
        <taxon>Pseudomonadati</taxon>
        <taxon>Spirochaetota</taxon>
        <taxon>Spirochaetia</taxon>
        <taxon>Leptospirales</taxon>
        <taxon>Leptospiraceae</taxon>
        <taxon>Leptospira</taxon>
    </lineage>
</organism>
<reference evidence="2" key="1">
    <citation type="submission" date="2013-05" db="EMBL/GenBank/DDBJ databases">
        <authorList>
            <person name="Harkins D.M."/>
            <person name="Durkin A.S."/>
            <person name="Brinkac L.M."/>
            <person name="Haft D.H."/>
            <person name="Selengut J.D."/>
            <person name="Sanka R."/>
            <person name="DePew J."/>
            <person name="Purushe J."/>
            <person name="Hartskeerl R.A."/>
            <person name="Ahmed A."/>
            <person name="van der Linden H."/>
            <person name="Goris M.G.A."/>
            <person name="Vinetz J.M."/>
            <person name="Sutton G.G."/>
            <person name="Nierman W.C."/>
            <person name="Fouts D.E."/>
        </authorList>
    </citation>
    <scope>NUCLEOTIDE SEQUENCE [LARGE SCALE GENOMIC DNA]</scope>
    <source>
        <strain evidence="2">L 60</strain>
    </source>
</reference>
<evidence type="ECO:0000313" key="2">
    <source>
        <dbReference type="EMBL" id="EQA63874.1"/>
    </source>
</evidence>
<dbReference type="Proteomes" id="UP000018747">
    <property type="component" value="Unassembled WGS sequence"/>
</dbReference>
<keyword evidence="3" id="KW-1185">Reference proteome</keyword>
<proteinExistence type="predicted"/>
<gene>
    <name evidence="2" type="ORF">LEP1GSC062_0718</name>
</gene>
<feature type="compositionally biased region" description="Basic and acidic residues" evidence="1">
    <location>
        <begin position="1"/>
        <end position="10"/>
    </location>
</feature>
<dbReference type="AlphaFoldDB" id="V6I912"/>
<comment type="caution">
    <text evidence="2">The sequence shown here is derived from an EMBL/GenBank/DDBJ whole genome shotgun (WGS) entry which is preliminary data.</text>
</comment>
<dbReference type="EMBL" id="AHMT02000015">
    <property type="protein sequence ID" value="EQA63874.1"/>
    <property type="molecule type" value="Genomic_DNA"/>
</dbReference>
<accession>V6I912</accession>
<feature type="region of interest" description="Disordered" evidence="1">
    <location>
        <begin position="1"/>
        <end position="21"/>
    </location>
</feature>
<name>V6I912_9LEPT</name>
<protein>
    <submittedName>
        <fullName evidence="2">PF04373 domain protein</fullName>
    </submittedName>
</protein>